<protein>
    <submittedName>
        <fullName evidence="1">Uncharacterized protein</fullName>
    </submittedName>
</protein>
<evidence type="ECO:0000313" key="1">
    <source>
        <dbReference type="EMBL" id="KAH3798071.1"/>
    </source>
</evidence>
<keyword evidence="2" id="KW-1185">Reference proteome</keyword>
<name>A0A9D4FJY7_DREPO</name>
<proteinExistence type="predicted"/>
<reference evidence="1" key="2">
    <citation type="submission" date="2020-11" db="EMBL/GenBank/DDBJ databases">
        <authorList>
            <person name="McCartney M.A."/>
            <person name="Auch B."/>
            <person name="Kono T."/>
            <person name="Mallez S."/>
            <person name="Becker A."/>
            <person name="Gohl D.M."/>
            <person name="Silverstein K.A.T."/>
            <person name="Koren S."/>
            <person name="Bechman K.B."/>
            <person name="Herman A."/>
            <person name="Abrahante J.E."/>
            <person name="Garbe J."/>
        </authorList>
    </citation>
    <scope>NUCLEOTIDE SEQUENCE</scope>
    <source>
        <strain evidence="1">Duluth1</strain>
        <tissue evidence="1">Whole animal</tissue>
    </source>
</reference>
<organism evidence="1 2">
    <name type="scientific">Dreissena polymorpha</name>
    <name type="common">Zebra mussel</name>
    <name type="synonym">Mytilus polymorpha</name>
    <dbReference type="NCBI Taxonomy" id="45954"/>
    <lineage>
        <taxon>Eukaryota</taxon>
        <taxon>Metazoa</taxon>
        <taxon>Spiralia</taxon>
        <taxon>Lophotrochozoa</taxon>
        <taxon>Mollusca</taxon>
        <taxon>Bivalvia</taxon>
        <taxon>Autobranchia</taxon>
        <taxon>Heteroconchia</taxon>
        <taxon>Euheterodonta</taxon>
        <taxon>Imparidentia</taxon>
        <taxon>Neoheterodontei</taxon>
        <taxon>Myida</taxon>
        <taxon>Dreissenoidea</taxon>
        <taxon>Dreissenidae</taxon>
        <taxon>Dreissena</taxon>
    </lineage>
</organism>
<reference evidence="1" key="1">
    <citation type="journal article" date="2019" name="bioRxiv">
        <title>The Genome of the Zebra Mussel, Dreissena polymorpha: A Resource for Invasive Species Research.</title>
        <authorList>
            <person name="McCartney M.A."/>
            <person name="Auch B."/>
            <person name="Kono T."/>
            <person name="Mallez S."/>
            <person name="Zhang Y."/>
            <person name="Obille A."/>
            <person name="Becker A."/>
            <person name="Abrahante J.E."/>
            <person name="Garbe J."/>
            <person name="Badalamenti J.P."/>
            <person name="Herman A."/>
            <person name="Mangelson H."/>
            <person name="Liachko I."/>
            <person name="Sullivan S."/>
            <person name="Sone E.D."/>
            <person name="Koren S."/>
            <person name="Silverstein K.A.T."/>
            <person name="Beckman K.B."/>
            <person name="Gohl D.M."/>
        </authorList>
    </citation>
    <scope>NUCLEOTIDE SEQUENCE</scope>
    <source>
        <strain evidence="1">Duluth1</strain>
        <tissue evidence="1">Whole animal</tissue>
    </source>
</reference>
<dbReference type="EMBL" id="JAIWYP010000007">
    <property type="protein sequence ID" value="KAH3798071.1"/>
    <property type="molecule type" value="Genomic_DNA"/>
</dbReference>
<dbReference type="AlphaFoldDB" id="A0A9D4FJY7"/>
<comment type="caution">
    <text evidence="1">The sequence shown here is derived from an EMBL/GenBank/DDBJ whole genome shotgun (WGS) entry which is preliminary data.</text>
</comment>
<evidence type="ECO:0000313" key="2">
    <source>
        <dbReference type="Proteomes" id="UP000828390"/>
    </source>
</evidence>
<sequence>MYNSFEIASLQIRRLDNVIANTASLQIRLLDCVIADTASLQIRLQIHIRLLNCVIADTDTASLQIHQLLDSVIADTASELRDCRYGCRYIYHFMSKVKALGQTHTYNDRQTDRPKTIYPPDHLI</sequence>
<dbReference type="Proteomes" id="UP000828390">
    <property type="component" value="Unassembled WGS sequence"/>
</dbReference>
<accession>A0A9D4FJY7</accession>
<gene>
    <name evidence="1" type="ORF">DPMN_151661</name>
</gene>